<dbReference type="CDD" id="cd06960">
    <property type="entry name" value="NR_DBD_HNF4A"/>
    <property type="match status" value="1"/>
</dbReference>
<name>A0AAN4Z477_9BILA</name>
<dbReference type="GO" id="GO:0005634">
    <property type="term" value="C:nucleus"/>
    <property type="evidence" value="ECO:0007669"/>
    <property type="project" value="UniProtKB-SubCell"/>
</dbReference>
<dbReference type="InterPro" id="IPR001628">
    <property type="entry name" value="Znf_hrmn_rcpt"/>
</dbReference>
<sequence length="151" mass="16715">NESPCEGLKNVRKSDGIECSVCGDKPTGYHYDVLSCNGCKTFFRRTIVSGRSFCCSKGGRCVFDKEFRCACRSCRFQKCIDSGMNAKGIQRPTGNKRASISSQSELDDGTVLSDSPSILAKECRISRIRNSNNFTLFTSNKLEKILEMPAL</sequence>
<evidence type="ECO:0000256" key="3">
    <source>
        <dbReference type="ARBA" id="ARBA00022723"/>
    </source>
</evidence>
<evidence type="ECO:0000256" key="1">
    <source>
        <dbReference type="ARBA" id="ARBA00004123"/>
    </source>
</evidence>
<dbReference type="GO" id="GO:0000978">
    <property type="term" value="F:RNA polymerase II cis-regulatory region sequence-specific DNA binding"/>
    <property type="evidence" value="ECO:0007669"/>
    <property type="project" value="InterPro"/>
</dbReference>
<dbReference type="FunFam" id="3.30.50.10:FF:000030">
    <property type="entry name" value="Nuclear Hormone Receptor family"/>
    <property type="match status" value="1"/>
</dbReference>
<dbReference type="Proteomes" id="UP001328107">
    <property type="component" value="Unassembled WGS sequence"/>
</dbReference>
<dbReference type="InterPro" id="IPR050274">
    <property type="entry name" value="Nuclear_hormone_rcpt_NR2"/>
</dbReference>
<dbReference type="PANTHER" id="PTHR24083">
    <property type="entry name" value="NUCLEAR HORMONE RECEPTOR"/>
    <property type="match status" value="1"/>
</dbReference>
<evidence type="ECO:0000256" key="2">
    <source>
        <dbReference type="ARBA" id="ARBA00005993"/>
    </source>
</evidence>
<dbReference type="EMBL" id="BTRK01000001">
    <property type="protein sequence ID" value="GMR33691.1"/>
    <property type="molecule type" value="Genomic_DNA"/>
</dbReference>
<evidence type="ECO:0000256" key="8">
    <source>
        <dbReference type="ARBA" id="ARBA00023163"/>
    </source>
</evidence>
<dbReference type="InterPro" id="IPR049636">
    <property type="entry name" value="HNF4-like_DBD"/>
</dbReference>
<keyword evidence="8" id="KW-0804">Transcription</keyword>
<dbReference type="GO" id="GO:0008270">
    <property type="term" value="F:zinc ion binding"/>
    <property type="evidence" value="ECO:0007669"/>
    <property type="project" value="UniProtKB-KW"/>
</dbReference>
<keyword evidence="5" id="KW-0862">Zinc</keyword>
<dbReference type="AlphaFoldDB" id="A0AAN4Z477"/>
<evidence type="ECO:0000259" key="11">
    <source>
        <dbReference type="PROSITE" id="PS51030"/>
    </source>
</evidence>
<dbReference type="Gene3D" id="3.30.50.10">
    <property type="entry name" value="Erythroid Transcription Factor GATA-1, subunit A"/>
    <property type="match status" value="1"/>
</dbReference>
<dbReference type="Pfam" id="PF00105">
    <property type="entry name" value="zf-C4"/>
    <property type="match status" value="1"/>
</dbReference>
<evidence type="ECO:0000256" key="7">
    <source>
        <dbReference type="ARBA" id="ARBA00023125"/>
    </source>
</evidence>
<accession>A0AAN4Z477</accession>
<evidence type="ECO:0000256" key="6">
    <source>
        <dbReference type="ARBA" id="ARBA00023015"/>
    </source>
</evidence>
<dbReference type="PROSITE" id="PS00031">
    <property type="entry name" value="NUCLEAR_REC_DBD_1"/>
    <property type="match status" value="1"/>
</dbReference>
<keyword evidence="3" id="KW-0479">Metal-binding</keyword>
<gene>
    <name evidence="12" type="ORF">PMAYCL1PPCAC_03886</name>
</gene>
<proteinExistence type="inferred from homology"/>
<evidence type="ECO:0000313" key="13">
    <source>
        <dbReference type="Proteomes" id="UP001328107"/>
    </source>
</evidence>
<evidence type="ECO:0000256" key="4">
    <source>
        <dbReference type="ARBA" id="ARBA00022771"/>
    </source>
</evidence>
<evidence type="ECO:0000256" key="5">
    <source>
        <dbReference type="ARBA" id="ARBA00022833"/>
    </source>
</evidence>
<evidence type="ECO:0000256" key="9">
    <source>
        <dbReference type="ARBA" id="ARBA00023170"/>
    </source>
</evidence>
<keyword evidence="13" id="KW-1185">Reference proteome</keyword>
<dbReference type="GO" id="GO:0003700">
    <property type="term" value="F:DNA-binding transcription factor activity"/>
    <property type="evidence" value="ECO:0007669"/>
    <property type="project" value="InterPro"/>
</dbReference>
<evidence type="ECO:0000256" key="10">
    <source>
        <dbReference type="ARBA" id="ARBA00023242"/>
    </source>
</evidence>
<comment type="similarity">
    <text evidence="2">Belongs to the nuclear hormone receptor family.</text>
</comment>
<keyword evidence="7" id="KW-0238">DNA-binding</keyword>
<keyword evidence="10" id="KW-0539">Nucleus</keyword>
<feature type="non-terminal residue" evidence="12">
    <location>
        <position position="1"/>
    </location>
</feature>
<dbReference type="SMART" id="SM00399">
    <property type="entry name" value="ZnF_C4"/>
    <property type="match status" value="1"/>
</dbReference>
<protein>
    <recommendedName>
        <fullName evidence="11">Nuclear receptor domain-containing protein</fullName>
    </recommendedName>
</protein>
<comment type="caution">
    <text evidence="12">The sequence shown here is derived from an EMBL/GenBank/DDBJ whole genome shotgun (WGS) entry which is preliminary data.</text>
</comment>
<dbReference type="PROSITE" id="PS51030">
    <property type="entry name" value="NUCLEAR_REC_DBD_2"/>
    <property type="match status" value="1"/>
</dbReference>
<reference evidence="13" key="1">
    <citation type="submission" date="2022-10" db="EMBL/GenBank/DDBJ databases">
        <title>Genome assembly of Pristionchus species.</title>
        <authorList>
            <person name="Yoshida K."/>
            <person name="Sommer R.J."/>
        </authorList>
    </citation>
    <scope>NUCLEOTIDE SEQUENCE [LARGE SCALE GENOMIC DNA]</scope>
    <source>
        <strain evidence="13">RS5460</strain>
    </source>
</reference>
<dbReference type="InterPro" id="IPR013088">
    <property type="entry name" value="Znf_NHR/GATA"/>
</dbReference>
<keyword evidence="4" id="KW-0863">Zinc-finger</keyword>
<feature type="domain" description="Nuclear receptor" evidence="11">
    <location>
        <begin position="16"/>
        <end position="91"/>
    </location>
</feature>
<keyword evidence="9" id="KW-0675">Receptor</keyword>
<dbReference type="PRINTS" id="PR00047">
    <property type="entry name" value="STROIDFINGER"/>
</dbReference>
<organism evidence="12 13">
    <name type="scientific">Pristionchus mayeri</name>
    <dbReference type="NCBI Taxonomy" id="1317129"/>
    <lineage>
        <taxon>Eukaryota</taxon>
        <taxon>Metazoa</taxon>
        <taxon>Ecdysozoa</taxon>
        <taxon>Nematoda</taxon>
        <taxon>Chromadorea</taxon>
        <taxon>Rhabditida</taxon>
        <taxon>Rhabditina</taxon>
        <taxon>Diplogasteromorpha</taxon>
        <taxon>Diplogasteroidea</taxon>
        <taxon>Neodiplogasteridae</taxon>
        <taxon>Pristionchus</taxon>
    </lineage>
</organism>
<feature type="non-terminal residue" evidence="12">
    <location>
        <position position="151"/>
    </location>
</feature>
<evidence type="ECO:0000313" key="12">
    <source>
        <dbReference type="EMBL" id="GMR33691.1"/>
    </source>
</evidence>
<comment type="subcellular location">
    <subcellularLocation>
        <location evidence="1">Nucleus</location>
    </subcellularLocation>
</comment>
<dbReference type="SUPFAM" id="SSF57716">
    <property type="entry name" value="Glucocorticoid receptor-like (DNA-binding domain)"/>
    <property type="match status" value="1"/>
</dbReference>
<keyword evidence="6" id="KW-0805">Transcription regulation</keyword>